<proteinExistence type="predicted"/>
<dbReference type="EMBL" id="JAKIKT010000010">
    <property type="protein sequence ID" value="MCL2916061.1"/>
    <property type="molecule type" value="Genomic_DNA"/>
</dbReference>
<dbReference type="PROSITE" id="PS51257">
    <property type="entry name" value="PROKAR_LIPOPROTEIN"/>
    <property type="match status" value="1"/>
</dbReference>
<dbReference type="RefSeq" id="WP_249250622.1">
    <property type="nucleotide sequence ID" value="NZ_JAKIKT010000010.1"/>
</dbReference>
<dbReference type="Proteomes" id="UP001202831">
    <property type="component" value="Unassembled WGS sequence"/>
</dbReference>
<gene>
    <name evidence="1" type="ORF">L2725_20170</name>
</gene>
<keyword evidence="2" id="KW-1185">Reference proteome</keyword>
<comment type="caution">
    <text evidence="1">The sequence shown here is derived from an EMBL/GenBank/DDBJ whole genome shotgun (WGS) entry which is preliminary data.</text>
</comment>
<evidence type="ECO:0000313" key="1">
    <source>
        <dbReference type="EMBL" id="MCL2916061.1"/>
    </source>
</evidence>
<name>A0ABT0NC55_9GAMM</name>
<sequence length="338" mass="37696">MKPALIIIALGLVTACTPAQDAKGVWDNYMSRLETVMDDSAPAPNYAVPLFQPPMLPETDSSVSVGVLDLFKLDKCRLGTLVSERNSTLGKVSTASQQFIYHVRFIQLTPECLSILSDESPELTKSLNLALVDKQQTAVSAFDRMLVNDASLRQSLFAGSTSMQLDNALAGITELEMAVKSLLQMKQALDDGEFDRVDTELVESNLEQFYRHSLLQRYMAGSRDSLEALEQVNLLLAANPDFRECAKRGNNRSREILATVFRKYYLPGAQAYLSRLRQIQLRLGPDLIALFKGTAMAEGVNFYFAEGDGNTLHGRMETQIKQHVAWWQRLQDSCGNLF</sequence>
<organism evidence="1 2">
    <name type="scientific">Shewanella corallii</name>
    <dbReference type="NCBI Taxonomy" id="560080"/>
    <lineage>
        <taxon>Bacteria</taxon>
        <taxon>Pseudomonadati</taxon>
        <taxon>Pseudomonadota</taxon>
        <taxon>Gammaproteobacteria</taxon>
        <taxon>Alteromonadales</taxon>
        <taxon>Shewanellaceae</taxon>
        <taxon>Shewanella</taxon>
    </lineage>
</organism>
<reference evidence="1 2" key="1">
    <citation type="submission" date="2022-01" db="EMBL/GenBank/DDBJ databases">
        <title>Whole genome-based taxonomy of the Shewanellaceae.</title>
        <authorList>
            <person name="Martin-Rodriguez A.J."/>
        </authorList>
    </citation>
    <scope>NUCLEOTIDE SEQUENCE [LARGE SCALE GENOMIC DNA]</scope>
    <source>
        <strain evidence="1 2">DSM 21332</strain>
    </source>
</reference>
<dbReference type="InterPro" id="IPR021431">
    <property type="entry name" value="DUF3080"/>
</dbReference>
<protein>
    <submittedName>
        <fullName evidence="1">DUF3080 domain-containing protein</fullName>
    </submittedName>
</protein>
<accession>A0ABT0NC55</accession>
<dbReference type="Pfam" id="PF11279">
    <property type="entry name" value="DUF3080"/>
    <property type="match status" value="1"/>
</dbReference>
<evidence type="ECO:0000313" key="2">
    <source>
        <dbReference type="Proteomes" id="UP001202831"/>
    </source>
</evidence>